<dbReference type="AlphaFoldDB" id="A0AAV4WD74"/>
<name>A0AAV4WD74_9ARAC</name>
<organism evidence="1 2">
    <name type="scientific">Caerostris darwini</name>
    <dbReference type="NCBI Taxonomy" id="1538125"/>
    <lineage>
        <taxon>Eukaryota</taxon>
        <taxon>Metazoa</taxon>
        <taxon>Ecdysozoa</taxon>
        <taxon>Arthropoda</taxon>
        <taxon>Chelicerata</taxon>
        <taxon>Arachnida</taxon>
        <taxon>Araneae</taxon>
        <taxon>Araneomorphae</taxon>
        <taxon>Entelegynae</taxon>
        <taxon>Araneoidea</taxon>
        <taxon>Araneidae</taxon>
        <taxon>Caerostris</taxon>
    </lineage>
</organism>
<evidence type="ECO:0000313" key="2">
    <source>
        <dbReference type="Proteomes" id="UP001054837"/>
    </source>
</evidence>
<comment type="caution">
    <text evidence="1">The sequence shown here is derived from an EMBL/GenBank/DDBJ whole genome shotgun (WGS) entry which is preliminary data.</text>
</comment>
<dbReference type="Proteomes" id="UP001054837">
    <property type="component" value="Unassembled WGS sequence"/>
</dbReference>
<proteinExistence type="predicted"/>
<dbReference type="EMBL" id="BPLQ01014462">
    <property type="protein sequence ID" value="GIY79906.1"/>
    <property type="molecule type" value="Genomic_DNA"/>
</dbReference>
<sequence>MVEEASLEVGSQALTVSKIRGKSIFVQQRILMFFRKGITLTVWRIAPIRRSFVFERIEGPGGAEAAGTSALAEGFQRAPKGAVPRRRAIVIHAHHVIQFSLQYFIQK</sequence>
<reference evidence="1 2" key="1">
    <citation type="submission" date="2021-06" db="EMBL/GenBank/DDBJ databases">
        <title>Caerostris darwini draft genome.</title>
        <authorList>
            <person name="Kono N."/>
            <person name="Arakawa K."/>
        </authorList>
    </citation>
    <scope>NUCLEOTIDE SEQUENCE [LARGE SCALE GENOMIC DNA]</scope>
</reference>
<keyword evidence="2" id="KW-1185">Reference proteome</keyword>
<accession>A0AAV4WD74</accession>
<evidence type="ECO:0000313" key="1">
    <source>
        <dbReference type="EMBL" id="GIY79906.1"/>
    </source>
</evidence>
<gene>
    <name evidence="1" type="ORF">CDAR_24491</name>
</gene>
<protein>
    <submittedName>
        <fullName evidence="1">Uncharacterized protein</fullName>
    </submittedName>
</protein>